<gene>
    <name evidence="3" type="ORF">BU26DRAFT_562184</name>
</gene>
<feature type="region of interest" description="Disordered" evidence="2">
    <location>
        <begin position="166"/>
        <end position="274"/>
    </location>
</feature>
<name>A0A6A6IPI9_9PLEO</name>
<evidence type="ECO:0000313" key="3">
    <source>
        <dbReference type="EMBL" id="KAF2252445.1"/>
    </source>
</evidence>
<feature type="compositionally biased region" description="Low complexity" evidence="2">
    <location>
        <begin position="19"/>
        <end position="31"/>
    </location>
</feature>
<protein>
    <submittedName>
        <fullName evidence="3">Uncharacterized protein</fullName>
    </submittedName>
</protein>
<dbReference type="OrthoDB" id="3795244at2759"/>
<proteinExistence type="predicted"/>
<evidence type="ECO:0000256" key="2">
    <source>
        <dbReference type="SAM" id="MobiDB-lite"/>
    </source>
</evidence>
<reference evidence="3" key="1">
    <citation type="journal article" date="2020" name="Stud. Mycol.">
        <title>101 Dothideomycetes genomes: a test case for predicting lifestyles and emergence of pathogens.</title>
        <authorList>
            <person name="Haridas S."/>
            <person name="Albert R."/>
            <person name="Binder M."/>
            <person name="Bloem J."/>
            <person name="Labutti K."/>
            <person name="Salamov A."/>
            <person name="Andreopoulos B."/>
            <person name="Baker S."/>
            <person name="Barry K."/>
            <person name="Bills G."/>
            <person name="Bluhm B."/>
            <person name="Cannon C."/>
            <person name="Castanera R."/>
            <person name="Culley D."/>
            <person name="Daum C."/>
            <person name="Ezra D."/>
            <person name="Gonzalez J."/>
            <person name="Henrissat B."/>
            <person name="Kuo A."/>
            <person name="Liang C."/>
            <person name="Lipzen A."/>
            <person name="Lutzoni F."/>
            <person name="Magnuson J."/>
            <person name="Mondo S."/>
            <person name="Nolan M."/>
            <person name="Ohm R."/>
            <person name="Pangilinan J."/>
            <person name="Park H.-J."/>
            <person name="Ramirez L."/>
            <person name="Alfaro M."/>
            <person name="Sun H."/>
            <person name="Tritt A."/>
            <person name="Yoshinaga Y."/>
            <person name="Zwiers L.-H."/>
            <person name="Turgeon B."/>
            <person name="Goodwin S."/>
            <person name="Spatafora J."/>
            <person name="Crous P."/>
            <person name="Grigoriev I."/>
        </authorList>
    </citation>
    <scope>NUCLEOTIDE SEQUENCE</scope>
    <source>
        <strain evidence="3">CBS 122368</strain>
    </source>
</reference>
<feature type="coiled-coil region" evidence="1">
    <location>
        <begin position="127"/>
        <end position="161"/>
    </location>
</feature>
<evidence type="ECO:0000256" key="1">
    <source>
        <dbReference type="SAM" id="Coils"/>
    </source>
</evidence>
<dbReference type="RefSeq" id="XP_033687449.1">
    <property type="nucleotide sequence ID" value="XM_033833000.1"/>
</dbReference>
<accession>A0A6A6IPI9</accession>
<feature type="compositionally biased region" description="Polar residues" evidence="2">
    <location>
        <begin position="198"/>
        <end position="224"/>
    </location>
</feature>
<evidence type="ECO:0000313" key="4">
    <source>
        <dbReference type="Proteomes" id="UP000800094"/>
    </source>
</evidence>
<dbReference type="Proteomes" id="UP000800094">
    <property type="component" value="Unassembled WGS sequence"/>
</dbReference>
<dbReference type="AlphaFoldDB" id="A0A6A6IPI9"/>
<keyword evidence="1" id="KW-0175">Coiled coil</keyword>
<organism evidence="3 4">
    <name type="scientific">Trematosphaeria pertusa</name>
    <dbReference type="NCBI Taxonomy" id="390896"/>
    <lineage>
        <taxon>Eukaryota</taxon>
        <taxon>Fungi</taxon>
        <taxon>Dikarya</taxon>
        <taxon>Ascomycota</taxon>
        <taxon>Pezizomycotina</taxon>
        <taxon>Dothideomycetes</taxon>
        <taxon>Pleosporomycetidae</taxon>
        <taxon>Pleosporales</taxon>
        <taxon>Massarineae</taxon>
        <taxon>Trematosphaeriaceae</taxon>
        <taxon>Trematosphaeria</taxon>
    </lineage>
</organism>
<dbReference type="GeneID" id="54586330"/>
<feature type="compositionally biased region" description="Basic and acidic residues" evidence="2">
    <location>
        <begin position="261"/>
        <end position="274"/>
    </location>
</feature>
<dbReference type="EMBL" id="ML987192">
    <property type="protein sequence ID" value="KAF2252445.1"/>
    <property type="molecule type" value="Genomic_DNA"/>
</dbReference>
<feature type="region of interest" description="Disordered" evidence="2">
    <location>
        <begin position="1"/>
        <end position="32"/>
    </location>
</feature>
<feature type="compositionally biased region" description="Basic and acidic residues" evidence="2">
    <location>
        <begin position="183"/>
        <end position="196"/>
    </location>
</feature>
<keyword evidence="4" id="KW-1185">Reference proteome</keyword>
<sequence>MEDSTADAADAGDQAPEFSSPLSSSILHPSDISPPRPMCWLRQRAVLEEYLNGEPFPDVVSTFGAHLVTRPSSPEGGSATPVDANSLRLLLESALTCHEIRIKKYGRDIADNWRYSYTPVEARQRYYEAHLKAIAEIDKLIQEEQEEVEEEERRRALEAHEKVAREEVVDNTATSMLHSLPTPKDDADTVCEDKHPQQLPQATEALDQTPTATVASPLSPQSQPSKRRRLTPEDEDTRNCTKCQHLPPEMAAENALESEGMLEKADNSTEKNEACRKYKKRRIAENIGVC</sequence>